<accession>A0ABS3LYJ9</accession>
<dbReference type="PANTHER" id="PTHR30529:SF6">
    <property type="entry name" value="BLL0291 PROTEIN"/>
    <property type="match status" value="1"/>
</dbReference>
<organism evidence="15 16">
    <name type="scientific">Acetobacter sacchari</name>
    <dbReference type="NCBI Taxonomy" id="2661687"/>
    <lineage>
        <taxon>Bacteria</taxon>
        <taxon>Pseudomonadati</taxon>
        <taxon>Pseudomonadota</taxon>
        <taxon>Alphaproteobacteria</taxon>
        <taxon>Acetobacterales</taxon>
        <taxon>Acetobacteraceae</taxon>
        <taxon>Acetobacter</taxon>
    </lineage>
</organism>
<dbReference type="EMBL" id="JAFVMF010000015">
    <property type="protein sequence ID" value="MBO1360931.1"/>
    <property type="molecule type" value="Genomic_DNA"/>
</dbReference>
<evidence type="ECO:0000259" key="14">
    <source>
        <dbReference type="Pfam" id="PF01292"/>
    </source>
</evidence>
<evidence type="ECO:0000256" key="13">
    <source>
        <dbReference type="SAM" id="Phobius"/>
    </source>
</evidence>
<dbReference type="Gene3D" id="1.20.950.20">
    <property type="entry name" value="Transmembrane di-heme cytochromes, Chain C"/>
    <property type="match status" value="1"/>
</dbReference>
<proteinExistence type="inferred from homology"/>
<keyword evidence="9 13" id="KW-1133">Transmembrane helix</keyword>
<reference evidence="15 16" key="1">
    <citation type="submission" date="2021-03" db="EMBL/GenBank/DDBJ databases">
        <title>The complete genome sequence of Acetobacter sacchari TBRC 11175.</title>
        <authorList>
            <person name="Charoenyingcharoen P."/>
            <person name="Yukphan P."/>
        </authorList>
    </citation>
    <scope>NUCLEOTIDE SEQUENCE [LARGE SCALE GENOMIC DNA]</scope>
    <source>
        <strain evidence="15 16">TBRC 11175</strain>
    </source>
</reference>
<dbReference type="Proteomes" id="UP000664771">
    <property type="component" value="Unassembled WGS sequence"/>
</dbReference>
<evidence type="ECO:0000256" key="5">
    <source>
        <dbReference type="ARBA" id="ARBA00022617"/>
    </source>
</evidence>
<protein>
    <submittedName>
        <fullName evidence="15">Cytochrome b</fullName>
    </submittedName>
</protein>
<feature type="transmembrane region" description="Helical" evidence="13">
    <location>
        <begin position="142"/>
        <end position="165"/>
    </location>
</feature>
<evidence type="ECO:0000256" key="8">
    <source>
        <dbReference type="ARBA" id="ARBA00022982"/>
    </source>
</evidence>
<dbReference type="InterPro" id="IPR052168">
    <property type="entry name" value="Cytochrome_b561_oxidase"/>
</dbReference>
<keyword evidence="3" id="KW-0813">Transport</keyword>
<keyword evidence="11 13" id="KW-0472">Membrane</keyword>
<keyword evidence="8" id="KW-0249">Electron transport</keyword>
<comment type="similarity">
    <text evidence="12">Belongs to the cytochrome b561 family.</text>
</comment>
<evidence type="ECO:0000256" key="6">
    <source>
        <dbReference type="ARBA" id="ARBA00022692"/>
    </source>
</evidence>
<dbReference type="SUPFAM" id="SSF81342">
    <property type="entry name" value="Transmembrane di-heme cytochromes"/>
    <property type="match status" value="1"/>
</dbReference>
<comment type="subcellular location">
    <subcellularLocation>
        <location evidence="2">Cell membrane</location>
        <topology evidence="2">Multi-pass membrane protein</topology>
    </subcellularLocation>
</comment>
<dbReference type="InterPro" id="IPR016174">
    <property type="entry name" value="Di-haem_cyt_TM"/>
</dbReference>
<feature type="domain" description="Cytochrome b561 bacterial/Ni-hydrogenase" evidence="14">
    <location>
        <begin position="7"/>
        <end position="174"/>
    </location>
</feature>
<evidence type="ECO:0000256" key="3">
    <source>
        <dbReference type="ARBA" id="ARBA00022448"/>
    </source>
</evidence>
<keyword evidence="5" id="KW-0349">Heme</keyword>
<sequence>MSERKYFSPLARGLHWAMALMILAMLFIGVAMVASTGPAYHRLVGLHRPLGIAILALAFLRLVNRVASSAPSLPTTLPQGIRILAGSSQVALYLLMIALPLVGWAMLSAGDYPVSMTGGVTLPPIVSPDPALYASLRGLHTWLALGLFGVILAHITGALVHGLLLRDGVFQAMLWRRPHASTRIE</sequence>
<dbReference type="InterPro" id="IPR011577">
    <property type="entry name" value="Cyt_b561_bac/Ni-Hgenase"/>
</dbReference>
<keyword evidence="7" id="KW-0479">Metal-binding</keyword>
<evidence type="ECO:0000313" key="16">
    <source>
        <dbReference type="Proteomes" id="UP000664771"/>
    </source>
</evidence>
<evidence type="ECO:0000313" key="15">
    <source>
        <dbReference type="EMBL" id="MBO1360931.1"/>
    </source>
</evidence>
<dbReference type="Pfam" id="PF01292">
    <property type="entry name" value="Ni_hydr_CYTB"/>
    <property type="match status" value="1"/>
</dbReference>
<feature type="transmembrane region" description="Helical" evidence="13">
    <location>
        <begin position="83"/>
        <end position="107"/>
    </location>
</feature>
<keyword evidence="6 13" id="KW-0812">Transmembrane</keyword>
<gene>
    <name evidence="15" type="ORF">J2D73_14160</name>
</gene>
<name>A0ABS3LYJ9_9PROT</name>
<evidence type="ECO:0000256" key="2">
    <source>
        <dbReference type="ARBA" id="ARBA00004651"/>
    </source>
</evidence>
<keyword evidence="4" id="KW-1003">Cell membrane</keyword>
<evidence type="ECO:0000256" key="7">
    <source>
        <dbReference type="ARBA" id="ARBA00022723"/>
    </source>
</evidence>
<feature type="transmembrane region" description="Helical" evidence="13">
    <location>
        <begin position="12"/>
        <end position="34"/>
    </location>
</feature>
<dbReference type="RefSeq" id="WP_207882302.1">
    <property type="nucleotide sequence ID" value="NZ_JAFVMF010000015.1"/>
</dbReference>
<evidence type="ECO:0000256" key="4">
    <source>
        <dbReference type="ARBA" id="ARBA00022475"/>
    </source>
</evidence>
<keyword evidence="16" id="KW-1185">Reference proteome</keyword>
<evidence type="ECO:0000256" key="10">
    <source>
        <dbReference type="ARBA" id="ARBA00023004"/>
    </source>
</evidence>
<evidence type="ECO:0000256" key="9">
    <source>
        <dbReference type="ARBA" id="ARBA00022989"/>
    </source>
</evidence>
<evidence type="ECO:0000256" key="12">
    <source>
        <dbReference type="ARBA" id="ARBA00037975"/>
    </source>
</evidence>
<comment type="cofactor">
    <cofactor evidence="1">
        <name>heme b</name>
        <dbReference type="ChEBI" id="CHEBI:60344"/>
    </cofactor>
</comment>
<evidence type="ECO:0000256" key="1">
    <source>
        <dbReference type="ARBA" id="ARBA00001970"/>
    </source>
</evidence>
<keyword evidence="10" id="KW-0408">Iron</keyword>
<dbReference type="PANTHER" id="PTHR30529">
    <property type="entry name" value="CYTOCHROME B561"/>
    <property type="match status" value="1"/>
</dbReference>
<feature type="transmembrane region" description="Helical" evidence="13">
    <location>
        <begin position="46"/>
        <end position="63"/>
    </location>
</feature>
<comment type="caution">
    <text evidence="15">The sequence shown here is derived from an EMBL/GenBank/DDBJ whole genome shotgun (WGS) entry which is preliminary data.</text>
</comment>
<evidence type="ECO:0000256" key="11">
    <source>
        <dbReference type="ARBA" id="ARBA00023136"/>
    </source>
</evidence>